<evidence type="ECO:0000259" key="5">
    <source>
        <dbReference type="PROSITE" id="PS50977"/>
    </source>
</evidence>
<dbReference type="RefSeq" id="WP_106311300.1">
    <property type="nucleotide sequence ID" value="NZ_PVWO01000487.1"/>
</dbReference>
<evidence type="ECO:0000256" key="4">
    <source>
        <dbReference type="PROSITE-ProRule" id="PRU00335"/>
    </source>
</evidence>
<evidence type="ECO:0000313" key="6">
    <source>
        <dbReference type="EMBL" id="PSB46080.1"/>
    </source>
</evidence>
<dbReference type="Gene3D" id="1.10.357.10">
    <property type="entry name" value="Tetracycline Repressor, domain 2"/>
    <property type="match status" value="1"/>
</dbReference>
<dbReference type="PRINTS" id="PR00455">
    <property type="entry name" value="HTHTETR"/>
</dbReference>
<sequence>MAKYHHGNLRNTLIQVATELLAEEGTHALSLRKMAQRAGVSHNAPYMHFADKEAVLAEIAEEGFRLLAIEIESAIATAENSTYERLIAASNAYIRFALDRPNHLQVMFRPYEVEKYPNLLLASQAALNCLFELVKSGQENNTLIAGNTHQMTKSIWAMVHGVAVISIAYQTNMLLPENTSIEDGVASVFVGFLLDGLATKKSVPEI</sequence>
<evidence type="ECO:0000256" key="1">
    <source>
        <dbReference type="ARBA" id="ARBA00023015"/>
    </source>
</evidence>
<evidence type="ECO:0000313" key="7">
    <source>
        <dbReference type="Proteomes" id="UP000238937"/>
    </source>
</evidence>
<feature type="domain" description="HTH tetR-type" evidence="5">
    <location>
        <begin position="7"/>
        <end position="67"/>
    </location>
</feature>
<dbReference type="Proteomes" id="UP000238937">
    <property type="component" value="Unassembled WGS sequence"/>
</dbReference>
<dbReference type="PROSITE" id="PS50977">
    <property type="entry name" value="HTH_TETR_2"/>
    <property type="match status" value="1"/>
</dbReference>
<dbReference type="Pfam" id="PF00440">
    <property type="entry name" value="TetR_N"/>
    <property type="match status" value="1"/>
</dbReference>
<dbReference type="EMBL" id="PVWO01000487">
    <property type="protein sequence ID" value="PSB46080.1"/>
    <property type="molecule type" value="Genomic_DNA"/>
</dbReference>
<dbReference type="OrthoDB" id="9179041at2"/>
<organism evidence="6 7">
    <name type="scientific">Chamaesiphon polymorphus CCALA 037</name>
    <dbReference type="NCBI Taxonomy" id="2107692"/>
    <lineage>
        <taxon>Bacteria</taxon>
        <taxon>Bacillati</taxon>
        <taxon>Cyanobacteriota</taxon>
        <taxon>Cyanophyceae</taxon>
        <taxon>Gomontiellales</taxon>
        <taxon>Chamaesiphonaceae</taxon>
        <taxon>Chamaesiphon</taxon>
    </lineage>
</organism>
<dbReference type="InterPro" id="IPR050109">
    <property type="entry name" value="HTH-type_TetR-like_transc_reg"/>
</dbReference>
<gene>
    <name evidence="6" type="ORF">C7B77_24950</name>
</gene>
<evidence type="ECO:0000256" key="2">
    <source>
        <dbReference type="ARBA" id="ARBA00023125"/>
    </source>
</evidence>
<dbReference type="SUPFAM" id="SSF48498">
    <property type="entry name" value="Tetracyclin repressor-like, C-terminal domain"/>
    <property type="match status" value="1"/>
</dbReference>
<proteinExistence type="predicted"/>
<dbReference type="InterPro" id="IPR001647">
    <property type="entry name" value="HTH_TetR"/>
</dbReference>
<dbReference type="PANTHER" id="PTHR30055:SF220">
    <property type="entry name" value="TETR-FAMILY REGULATORY PROTEIN"/>
    <property type="match status" value="1"/>
</dbReference>
<dbReference type="GO" id="GO:0003700">
    <property type="term" value="F:DNA-binding transcription factor activity"/>
    <property type="evidence" value="ECO:0007669"/>
    <property type="project" value="TreeGrafter"/>
</dbReference>
<reference evidence="6 7" key="1">
    <citation type="submission" date="2018-03" db="EMBL/GenBank/DDBJ databases">
        <title>The ancient ancestry and fast evolution of plastids.</title>
        <authorList>
            <person name="Moore K.R."/>
            <person name="Magnabosco C."/>
            <person name="Momper L."/>
            <person name="Gold D.A."/>
            <person name="Bosak T."/>
            <person name="Fournier G.P."/>
        </authorList>
    </citation>
    <scope>NUCLEOTIDE SEQUENCE [LARGE SCALE GENOMIC DNA]</scope>
    <source>
        <strain evidence="6 7">CCALA 037</strain>
    </source>
</reference>
<keyword evidence="1" id="KW-0805">Transcription regulation</keyword>
<dbReference type="AlphaFoldDB" id="A0A2T1FM44"/>
<keyword evidence="3" id="KW-0804">Transcription</keyword>
<name>A0A2T1FM44_9CYAN</name>
<dbReference type="GO" id="GO:0000976">
    <property type="term" value="F:transcription cis-regulatory region binding"/>
    <property type="evidence" value="ECO:0007669"/>
    <property type="project" value="TreeGrafter"/>
</dbReference>
<dbReference type="InterPro" id="IPR025996">
    <property type="entry name" value="MT1864/Rv1816-like_C"/>
</dbReference>
<accession>A0A2T1FM44</accession>
<evidence type="ECO:0000256" key="3">
    <source>
        <dbReference type="ARBA" id="ARBA00023163"/>
    </source>
</evidence>
<dbReference type="Pfam" id="PF13305">
    <property type="entry name" value="TetR_C_33"/>
    <property type="match status" value="1"/>
</dbReference>
<dbReference type="InterPro" id="IPR009057">
    <property type="entry name" value="Homeodomain-like_sf"/>
</dbReference>
<dbReference type="InterPro" id="IPR036271">
    <property type="entry name" value="Tet_transcr_reg_TetR-rel_C_sf"/>
</dbReference>
<comment type="caution">
    <text evidence="6">The sequence shown here is derived from an EMBL/GenBank/DDBJ whole genome shotgun (WGS) entry which is preliminary data.</text>
</comment>
<keyword evidence="2 4" id="KW-0238">DNA-binding</keyword>
<protein>
    <submittedName>
        <fullName evidence="6">TetR/AcrR family transcriptional regulator</fullName>
    </submittedName>
</protein>
<dbReference type="SUPFAM" id="SSF46689">
    <property type="entry name" value="Homeodomain-like"/>
    <property type="match status" value="1"/>
</dbReference>
<dbReference type="PANTHER" id="PTHR30055">
    <property type="entry name" value="HTH-TYPE TRANSCRIPTIONAL REGULATOR RUTR"/>
    <property type="match status" value="1"/>
</dbReference>
<keyword evidence="7" id="KW-1185">Reference proteome</keyword>
<feature type="DNA-binding region" description="H-T-H motif" evidence="4">
    <location>
        <begin position="30"/>
        <end position="49"/>
    </location>
</feature>